<name>B5CYB1_PHOPM</name>
<organism evidence="1 2">
    <name type="scientific">Phocaeicola plebeius (strain DSM 17135 / JCM 12973 / CCUG 54634 / M2)</name>
    <name type="common">Bacteroides plebeius</name>
    <dbReference type="NCBI Taxonomy" id="484018"/>
    <lineage>
        <taxon>Bacteria</taxon>
        <taxon>Pseudomonadati</taxon>
        <taxon>Bacteroidota</taxon>
        <taxon>Bacteroidia</taxon>
        <taxon>Bacteroidales</taxon>
        <taxon>Bacteroidaceae</taxon>
        <taxon>Phocaeicola</taxon>
    </lineage>
</organism>
<dbReference type="EMBL" id="ABQC02000019">
    <property type="protein sequence ID" value="EDY95441.1"/>
    <property type="molecule type" value="Genomic_DNA"/>
</dbReference>
<reference evidence="1 2" key="2">
    <citation type="submission" date="2008-08" db="EMBL/GenBank/DDBJ databases">
        <authorList>
            <person name="Fulton L."/>
            <person name="Clifton S."/>
            <person name="Fulton B."/>
            <person name="Xu J."/>
            <person name="Minx P."/>
            <person name="Pepin K.H."/>
            <person name="Johnson M."/>
            <person name="Thiruvilangam P."/>
            <person name="Bhonagiri V."/>
            <person name="Nash W.E."/>
            <person name="Mardis E.R."/>
            <person name="Wilson R.K."/>
        </authorList>
    </citation>
    <scope>NUCLEOTIDE SEQUENCE [LARGE SCALE GENOMIC DNA]</scope>
    <source>
        <strain evidence="2">DSM 17135 / JCM 12973 / M2</strain>
    </source>
</reference>
<sequence length="43" mass="4736">MKIHLKKNAAANGLALKKRLQGLTATDVTHSRESKAAILIFYI</sequence>
<evidence type="ECO:0000313" key="2">
    <source>
        <dbReference type="Proteomes" id="UP000003452"/>
    </source>
</evidence>
<reference evidence="1 2" key="1">
    <citation type="submission" date="2008-08" db="EMBL/GenBank/DDBJ databases">
        <title>Draft genome sequence of Bacteroides plebeius (DSM 17135).</title>
        <authorList>
            <person name="Sudarsanam P."/>
            <person name="Ley R."/>
            <person name="Guruge J."/>
            <person name="Turnbaugh P.J."/>
            <person name="Mahowald M."/>
            <person name="Liep D."/>
            <person name="Gordon J."/>
        </authorList>
    </citation>
    <scope>NUCLEOTIDE SEQUENCE [LARGE SCALE GENOMIC DNA]</scope>
    <source>
        <strain evidence="2">DSM 17135 / JCM 12973 / M2</strain>
    </source>
</reference>
<accession>B5CYB1</accession>
<gene>
    <name evidence="1" type="ORF">BACPLE_01707</name>
</gene>
<dbReference type="Proteomes" id="UP000003452">
    <property type="component" value="Unassembled WGS sequence"/>
</dbReference>
<protein>
    <submittedName>
        <fullName evidence="1">Uncharacterized protein</fullName>
    </submittedName>
</protein>
<dbReference type="HOGENOM" id="CLU_3229797_0_0_10"/>
<proteinExistence type="predicted"/>
<dbReference type="eggNOG" id="ENOG502ZHP9">
    <property type="taxonomic scope" value="Bacteria"/>
</dbReference>
<dbReference type="AlphaFoldDB" id="B5CYB1"/>
<comment type="caution">
    <text evidence="1">The sequence shown here is derived from an EMBL/GenBank/DDBJ whole genome shotgun (WGS) entry which is preliminary data.</text>
</comment>
<evidence type="ECO:0000313" key="1">
    <source>
        <dbReference type="EMBL" id="EDY95441.1"/>
    </source>
</evidence>